<keyword evidence="2" id="KW-0472">Membrane</keyword>
<keyword evidence="6" id="KW-1185">Reference proteome</keyword>
<keyword evidence="1" id="KW-0962">Peroxisome biogenesis</keyword>
<reference evidence="5 6" key="1">
    <citation type="submission" date="2022-07" db="EMBL/GenBank/DDBJ databases">
        <title>Genome-wide signatures of adaptation to extreme environments.</title>
        <authorList>
            <person name="Cho C.H."/>
            <person name="Yoon H.S."/>
        </authorList>
    </citation>
    <scope>NUCLEOTIDE SEQUENCE [LARGE SCALE GENOMIC DNA]</scope>
    <source>
        <strain evidence="5 6">DBV 063 E5</strain>
    </source>
</reference>
<evidence type="ECO:0000256" key="4">
    <source>
        <dbReference type="ARBA" id="ARBA00046271"/>
    </source>
</evidence>
<dbReference type="Pfam" id="PF05648">
    <property type="entry name" value="PEX11"/>
    <property type="match status" value="1"/>
</dbReference>
<sequence length="306" mass="33722">MNATATHCQHAEVVGVYGPRLVAFLKRTDGRDRSLRVVQYSCMLLRALLGPGTPPQGMAWAVDKLTRLRSAMSATRKVLRFGREVECVLVLRAQWRARCAPRPTGGSDKAPATMERRLAGVLRALAQLFDLAYYLLDHGVWFARTGLLAFAAKHEARIDLWSGYAWLGAASADALHMLLTGWWGYGRPRRPKTVSWSGRRPRRPRLRARIPLESWLMLPETPTTTLAPTPTLPPVRSPPESLLDQLAMARQLADVVTAAAEVHQTPLGWLQCHRVEAVTEGACGVLSSCISLATIWTAVSASRSST</sequence>
<proteinExistence type="predicted"/>
<organism evidence="5 6">
    <name type="scientific">Cyanidium caldarium</name>
    <name type="common">Red alga</name>
    <dbReference type="NCBI Taxonomy" id="2771"/>
    <lineage>
        <taxon>Eukaryota</taxon>
        <taxon>Rhodophyta</taxon>
        <taxon>Bangiophyceae</taxon>
        <taxon>Cyanidiales</taxon>
        <taxon>Cyanidiaceae</taxon>
        <taxon>Cyanidium</taxon>
    </lineage>
</organism>
<evidence type="ECO:0000256" key="3">
    <source>
        <dbReference type="ARBA" id="ARBA00023140"/>
    </source>
</evidence>
<evidence type="ECO:0000313" key="5">
    <source>
        <dbReference type="EMBL" id="KAK4538017.1"/>
    </source>
</evidence>
<gene>
    <name evidence="5" type="ORF">CDCA_CDCA15G4042</name>
</gene>
<name>A0AAV9J0B6_CYACA</name>
<comment type="caution">
    <text evidence="5">The sequence shown here is derived from an EMBL/GenBank/DDBJ whole genome shotgun (WGS) entry which is preliminary data.</text>
</comment>
<evidence type="ECO:0000256" key="1">
    <source>
        <dbReference type="ARBA" id="ARBA00022593"/>
    </source>
</evidence>
<evidence type="ECO:0000256" key="2">
    <source>
        <dbReference type="ARBA" id="ARBA00023136"/>
    </source>
</evidence>
<evidence type="ECO:0000313" key="6">
    <source>
        <dbReference type="Proteomes" id="UP001301350"/>
    </source>
</evidence>
<accession>A0AAV9J0B6</accession>
<dbReference type="GO" id="GO:0016559">
    <property type="term" value="P:peroxisome fission"/>
    <property type="evidence" value="ECO:0007669"/>
    <property type="project" value="InterPro"/>
</dbReference>
<protein>
    <submittedName>
        <fullName evidence="5">Uncharacterized protein</fullName>
    </submittedName>
</protein>
<dbReference type="Proteomes" id="UP001301350">
    <property type="component" value="Unassembled WGS sequence"/>
</dbReference>
<dbReference type="GO" id="GO:0005778">
    <property type="term" value="C:peroxisomal membrane"/>
    <property type="evidence" value="ECO:0007669"/>
    <property type="project" value="UniProtKB-SubCell"/>
</dbReference>
<dbReference type="PANTHER" id="PTHR12652">
    <property type="entry name" value="PEROXISOMAL BIOGENESIS FACTOR 11"/>
    <property type="match status" value="1"/>
</dbReference>
<dbReference type="EMBL" id="JANCYW010000015">
    <property type="protein sequence ID" value="KAK4538017.1"/>
    <property type="molecule type" value="Genomic_DNA"/>
</dbReference>
<keyword evidence="3" id="KW-0576">Peroxisome</keyword>
<dbReference type="AlphaFoldDB" id="A0AAV9J0B6"/>
<dbReference type="InterPro" id="IPR008733">
    <property type="entry name" value="PEX11"/>
</dbReference>
<comment type="subcellular location">
    <subcellularLocation>
        <location evidence="4">Peroxisome membrane</location>
    </subcellularLocation>
</comment>
<dbReference type="PANTHER" id="PTHR12652:SF50">
    <property type="entry name" value="PEROXIN 11"/>
    <property type="match status" value="1"/>
</dbReference>